<dbReference type="PANTHER" id="PTHR43081:SF17">
    <property type="entry name" value="BLL5647 PROTEIN"/>
    <property type="match status" value="1"/>
</dbReference>
<dbReference type="AlphaFoldDB" id="A0A8T9Q1H9"/>
<accession>A0A8T9Q1H9</accession>
<name>A0A8T9Q1H9_9BACT</name>
<dbReference type="RefSeq" id="WP_244675013.1">
    <property type="nucleotide sequence ID" value="NZ_CP095046.1"/>
</dbReference>
<dbReference type="InterPro" id="IPR029787">
    <property type="entry name" value="Nucleotide_cyclase"/>
</dbReference>
<dbReference type="SMART" id="SM00044">
    <property type="entry name" value="CYCc"/>
    <property type="match status" value="1"/>
</dbReference>
<proteinExistence type="predicted"/>
<evidence type="ECO:0000256" key="2">
    <source>
        <dbReference type="ARBA" id="ARBA00022475"/>
    </source>
</evidence>
<keyword evidence="3" id="KW-0472">Membrane</keyword>
<dbReference type="GO" id="GO:0051536">
    <property type="term" value="F:iron-sulfur cluster binding"/>
    <property type="evidence" value="ECO:0007669"/>
    <property type="project" value="InterPro"/>
</dbReference>
<dbReference type="EMBL" id="CP095046">
    <property type="protein sequence ID" value="UOQ71606.1"/>
    <property type="molecule type" value="Genomic_DNA"/>
</dbReference>
<dbReference type="InterPro" id="IPR001041">
    <property type="entry name" value="2Fe-2S_ferredoxin-type"/>
</dbReference>
<dbReference type="Pfam" id="PF00211">
    <property type="entry name" value="Guanylate_cyc"/>
    <property type="match status" value="1"/>
</dbReference>
<keyword evidence="7" id="KW-1185">Reference proteome</keyword>
<dbReference type="InterPro" id="IPR036010">
    <property type="entry name" value="2Fe-2S_ferredoxin-like_sf"/>
</dbReference>
<feature type="domain" description="Guanylate cyclase" evidence="4">
    <location>
        <begin position="121"/>
        <end position="244"/>
    </location>
</feature>
<dbReference type="Gene3D" id="3.10.20.30">
    <property type="match status" value="1"/>
</dbReference>
<dbReference type="CDD" id="cd00207">
    <property type="entry name" value="fer2"/>
    <property type="match status" value="1"/>
</dbReference>
<dbReference type="KEGG" id="hcu:MUN79_23800"/>
<gene>
    <name evidence="6" type="ORF">MUN79_23800</name>
</gene>
<keyword evidence="2" id="KW-1003">Cell membrane</keyword>
<dbReference type="SUPFAM" id="SSF55073">
    <property type="entry name" value="Nucleotide cyclase"/>
    <property type="match status" value="1"/>
</dbReference>
<dbReference type="PANTHER" id="PTHR43081">
    <property type="entry name" value="ADENYLATE CYCLASE, TERMINAL-DIFFERENTIATION SPECIFIC-RELATED"/>
    <property type="match status" value="1"/>
</dbReference>
<sequence length="244" mass="26713">MFPLHLLPDNGNLNITPGETILAATLRQHVPHVHACGGRAQCSTCRVHVLEGLAHCSPRTADEQALADRLHLPASVRLACQTTTAGPLRLRRPLLDALDIELTRHTLTHPDQQEGTQRQVAVLFSDIEEYTSFADAVPPFDVVHVLNRYFELMGEVVRAHHGHISDYIGDGLMVVFGLKQPATAVTDALAAGQAMMQQVSLLNDYLEQMYGRSFRVRLGLHYGPAVVGHIGGRGFRKLATIGIP</sequence>
<evidence type="ECO:0000313" key="7">
    <source>
        <dbReference type="Proteomes" id="UP000831796"/>
    </source>
</evidence>
<protein>
    <submittedName>
        <fullName evidence="6">Adenylate/guanylate cyclase domain-containing protein</fullName>
    </submittedName>
</protein>
<dbReference type="GO" id="GO:0004016">
    <property type="term" value="F:adenylate cyclase activity"/>
    <property type="evidence" value="ECO:0007669"/>
    <property type="project" value="UniProtKB-ARBA"/>
</dbReference>
<dbReference type="CDD" id="cd07302">
    <property type="entry name" value="CHD"/>
    <property type="match status" value="1"/>
</dbReference>
<dbReference type="PROSITE" id="PS51085">
    <property type="entry name" value="2FE2S_FER_2"/>
    <property type="match status" value="1"/>
</dbReference>
<organism evidence="6 7">
    <name type="scientific">Hymenobacter cellulosilyticus</name>
    <dbReference type="NCBI Taxonomy" id="2932248"/>
    <lineage>
        <taxon>Bacteria</taxon>
        <taxon>Pseudomonadati</taxon>
        <taxon>Bacteroidota</taxon>
        <taxon>Cytophagia</taxon>
        <taxon>Cytophagales</taxon>
        <taxon>Hymenobacteraceae</taxon>
        <taxon>Hymenobacter</taxon>
    </lineage>
</organism>
<dbReference type="GO" id="GO:0006171">
    <property type="term" value="P:cAMP biosynthetic process"/>
    <property type="evidence" value="ECO:0007669"/>
    <property type="project" value="TreeGrafter"/>
</dbReference>
<dbReference type="Proteomes" id="UP000831796">
    <property type="component" value="Chromosome"/>
</dbReference>
<dbReference type="SUPFAM" id="SSF54292">
    <property type="entry name" value="2Fe-2S ferredoxin-like"/>
    <property type="match status" value="1"/>
</dbReference>
<dbReference type="InterPro" id="IPR012675">
    <property type="entry name" value="Beta-grasp_dom_sf"/>
</dbReference>
<comment type="subcellular location">
    <subcellularLocation>
        <location evidence="1">Cell membrane</location>
        <topology evidence="1">Multi-pass membrane protein</topology>
    </subcellularLocation>
</comment>
<dbReference type="InterPro" id="IPR050697">
    <property type="entry name" value="Adenylyl/Guanylyl_Cyclase_3/4"/>
</dbReference>
<evidence type="ECO:0000313" key="6">
    <source>
        <dbReference type="EMBL" id="UOQ71606.1"/>
    </source>
</evidence>
<evidence type="ECO:0000259" key="5">
    <source>
        <dbReference type="PROSITE" id="PS51085"/>
    </source>
</evidence>
<reference evidence="6" key="1">
    <citation type="submission" date="2022-04" db="EMBL/GenBank/DDBJ databases">
        <title>Hymenobacter sp. isolated from the air.</title>
        <authorList>
            <person name="Won M."/>
            <person name="Lee C.-M."/>
            <person name="Woen H.-Y."/>
            <person name="Kwon S.-W."/>
        </authorList>
    </citation>
    <scope>NUCLEOTIDE SEQUENCE</scope>
    <source>
        <strain evidence="6">5116S-3</strain>
    </source>
</reference>
<evidence type="ECO:0000256" key="3">
    <source>
        <dbReference type="ARBA" id="ARBA00023136"/>
    </source>
</evidence>
<evidence type="ECO:0000256" key="1">
    <source>
        <dbReference type="ARBA" id="ARBA00004651"/>
    </source>
</evidence>
<dbReference type="GO" id="GO:0005886">
    <property type="term" value="C:plasma membrane"/>
    <property type="evidence" value="ECO:0007669"/>
    <property type="project" value="UniProtKB-SubCell"/>
</dbReference>
<feature type="domain" description="2Fe-2S ferredoxin-type" evidence="5">
    <location>
        <begin position="2"/>
        <end position="106"/>
    </location>
</feature>
<dbReference type="Gene3D" id="3.30.70.1230">
    <property type="entry name" value="Nucleotide cyclase"/>
    <property type="match status" value="1"/>
</dbReference>
<dbReference type="Pfam" id="PF00111">
    <property type="entry name" value="Fer2"/>
    <property type="match status" value="1"/>
</dbReference>
<dbReference type="PROSITE" id="PS50125">
    <property type="entry name" value="GUANYLATE_CYCLASE_2"/>
    <property type="match status" value="1"/>
</dbReference>
<evidence type="ECO:0000259" key="4">
    <source>
        <dbReference type="PROSITE" id="PS50125"/>
    </source>
</evidence>
<dbReference type="InterPro" id="IPR001054">
    <property type="entry name" value="A/G_cyclase"/>
</dbReference>
<dbReference type="GO" id="GO:0035556">
    <property type="term" value="P:intracellular signal transduction"/>
    <property type="evidence" value="ECO:0007669"/>
    <property type="project" value="InterPro"/>
</dbReference>